<keyword evidence="3" id="KW-0238">DNA-binding</keyword>
<dbReference type="PANTHER" id="PTHR47540:SF6">
    <property type="entry name" value="ZN(II)2CYS6 TRANSCRIPTION FACTOR (EUROFUNG)"/>
    <property type="match status" value="1"/>
</dbReference>
<evidence type="ECO:0000256" key="5">
    <source>
        <dbReference type="ARBA" id="ARBA00023242"/>
    </source>
</evidence>
<dbReference type="GO" id="GO:0006351">
    <property type="term" value="P:DNA-templated transcription"/>
    <property type="evidence" value="ECO:0007669"/>
    <property type="project" value="InterPro"/>
</dbReference>
<evidence type="ECO:0000256" key="3">
    <source>
        <dbReference type="ARBA" id="ARBA00023125"/>
    </source>
</evidence>
<dbReference type="NCBIfam" id="NF040521">
    <property type="entry name" value="C45_proenzyme"/>
    <property type="match status" value="1"/>
</dbReference>
<evidence type="ECO:0000256" key="4">
    <source>
        <dbReference type="ARBA" id="ARBA00023163"/>
    </source>
</evidence>
<evidence type="ECO:0000259" key="7">
    <source>
        <dbReference type="SMART" id="SM00906"/>
    </source>
</evidence>
<evidence type="ECO:0000256" key="1">
    <source>
        <dbReference type="ARBA" id="ARBA00004123"/>
    </source>
</evidence>
<dbReference type="SMART" id="SM01130">
    <property type="entry name" value="DHDPS"/>
    <property type="match status" value="1"/>
</dbReference>
<dbReference type="InterPro" id="IPR007219">
    <property type="entry name" value="XnlR_reg_dom"/>
</dbReference>
<dbReference type="PRINTS" id="PR00146">
    <property type="entry name" value="DHPICSNTHASE"/>
</dbReference>
<dbReference type="SMART" id="SM00906">
    <property type="entry name" value="Fungal_trans"/>
    <property type="match status" value="1"/>
</dbReference>
<dbReference type="InterPro" id="IPR005079">
    <property type="entry name" value="Peptidase_C45_hydrolase"/>
</dbReference>
<evidence type="ECO:0000313" key="8">
    <source>
        <dbReference type="EMBL" id="OAG41669.1"/>
    </source>
</evidence>
<accession>A0A177FEP2</accession>
<dbReference type="GO" id="GO:0016829">
    <property type="term" value="F:lyase activity"/>
    <property type="evidence" value="ECO:0007669"/>
    <property type="project" value="InterPro"/>
</dbReference>
<dbReference type="GO" id="GO:0045944">
    <property type="term" value="P:positive regulation of transcription by RNA polymerase II"/>
    <property type="evidence" value="ECO:0007669"/>
    <property type="project" value="TreeGrafter"/>
</dbReference>
<organism evidence="8 9">
    <name type="scientific">Fonsecaea monophora</name>
    <dbReference type="NCBI Taxonomy" id="254056"/>
    <lineage>
        <taxon>Eukaryota</taxon>
        <taxon>Fungi</taxon>
        <taxon>Dikarya</taxon>
        <taxon>Ascomycota</taxon>
        <taxon>Pezizomycotina</taxon>
        <taxon>Eurotiomycetes</taxon>
        <taxon>Chaetothyriomycetidae</taxon>
        <taxon>Chaetothyriales</taxon>
        <taxon>Herpotrichiellaceae</taxon>
        <taxon>Fonsecaea</taxon>
    </lineage>
</organism>
<dbReference type="Gene3D" id="1.10.10.2120">
    <property type="match status" value="1"/>
</dbReference>
<dbReference type="InterPro" id="IPR013785">
    <property type="entry name" value="Aldolase_TIM"/>
</dbReference>
<gene>
    <name evidence="8" type="ORF">AYO21_04133</name>
</gene>
<feature type="region of interest" description="Disordered" evidence="6">
    <location>
        <begin position="323"/>
        <end position="359"/>
    </location>
</feature>
<dbReference type="Proteomes" id="UP000077002">
    <property type="component" value="Unassembled WGS sequence"/>
</dbReference>
<dbReference type="GO" id="GO:0008270">
    <property type="term" value="F:zinc ion binding"/>
    <property type="evidence" value="ECO:0007669"/>
    <property type="project" value="InterPro"/>
</dbReference>
<keyword evidence="2" id="KW-0805">Transcription regulation</keyword>
<dbReference type="InterPro" id="IPR051711">
    <property type="entry name" value="Stress_Response_Reg"/>
</dbReference>
<dbReference type="Pfam" id="PF00701">
    <property type="entry name" value="DHDPS"/>
    <property type="match status" value="1"/>
</dbReference>
<evidence type="ECO:0000256" key="6">
    <source>
        <dbReference type="SAM" id="MobiDB-lite"/>
    </source>
</evidence>
<dbReference type="Pfam" id="PF04082">
    <property type="entry name" value="Fungal_trans"/>
    <property type="match status" value="1"/>
</dbReference>
<dbReference type="EMBL" id="LVKK01000022">
    <property type="protein sequence ID" value="OAG41669.1"/>
    <property type="molecule type" value="Genomic_DNA"/>
</dbReference>
<comment type="caution">
    <text evidence="8">The sequence shown here is derived from an EMBL/GenBank/DDBJ whole genome shotgun (WGS) entry which is preliminary data.</text>
</comment>
<dbReference type="InterPro" id="IPR047794">
    <property type="entry name" value="C45_proenzyme-like"/>
</dbReference>
<name>A0A177FEP2_9EURO</name>
<evidence type="ECO:0000313" key="9">
    <source>
        <dbReference type="Proteomes" id="UP000077002"/>
    </source>
</evidence>
<protein>
    <recommendedName>
        <fullName evidence="7">Xylanolytic transcriptional activator regulatory domain-containing protein</fullName>
    </recommendedName>
</protein>
<dbReference type="CDD" id="cd12148">
    <property type="entry name" value="fungal_TF_MHR"/>
    <property type="match status" value="1"/>
</dbReference>
<dbReference type="RefSeq" id="XP_022513621.1">
    <property type="nucleotide sequence ID" value="XM_022654106.1"/>
</dbReference>
<dbReference type="Pfam" id="PF03417">
    <property type="entry name" value="AAT"/>
    <property type="match status" value="1"/>
</dbReference>
<dbReference type="SUPFAM" id="SSF51569">
    <property type="entry name" value="Aldolase"/>
    <property type="match status" value="1"/>
</dbReference>
<keyword evidence="5" id="KW-0539">Nucleus</keyword>
<dbReference type="InterPro" id="IPR002220">
    <property type="entry name" value="DapA-like"/>
</dbReference>
<evidence type="ECO:0000256" key="2">
    <source>
        <dbReference type="ARBA" id="ARBA00023015"/>
    </source>
</evidence>
<dbReference type="GO" id="GO:0043565">
    <property type="term" value="F:sequence-specific DNA binding"/>
    <property type="evidence" value="ECO:0007669"/>
    <property type="project" value="TreeGrafter"/>
</dbReference>
<comment type="subcellular location">
    <subcellularLocation>
        <location evidence="1">Nucleus</location>
    </subcellularLocation>
</comment>
<keyword evidence="4" id="KW-0804">Transcription</keyword>
<dbReference type="PANTHER" id="PTHR47540">
    <property type="entry name" value="THIAMINE REPRESSIBLE GENES REGULATORY PROTEIN THI5"/>
    <property type="match status" value="1"/>
</dbReference>
<dbReference type="GeneID" id="34599303"/>
<dbReference type="GO" id="GO:0005634">
    <property type="term" value="C:nucleus"/>
    <property type="evidence" value="ECO:0007669"/>
    <property type="project" value="UniProtKB-SubCell"/>
</dbReference>
<sequence>MASISASSVPPSGIWCPAVTFFNPVTEDLDLEAQSKYYEYLSTTGLAGLVILGTNAEAFLLTREERFQLIQTARAATGPNFPIMAGVGSHSTRQVLQLIDDAAQAGANYALLLPAAYFGKATTPAVVVDFYDQVARESPLPIVIYNFPGVCNGVDLDSELITKIVKRNPGKIVGVKLTCGSVAKIVRLAASLPSCDFATFGGQSDFLLGGLGVGSSGCIAAFANVFPKTICRIHQLYSHGRIREALKLHQRAALAESPIKSGIAATKYAVATYSAPAAGITECEEKLLPRRPYQKPSEEVKAGISRLEEENARLKAAVRRHAAAGDTTSINVPPSKHIAPTQNHDDHEQQQELESPGNADVVISNPLVEDRAWFVHDSTSSQAAYVGEASCTAFGTRLYQYLDRNTSPSPIPRARLVGDEVLSQNIFTEYTLPPRAHAVFLIRVAIRLVGLDYHLMMRKQILEQLNQLYVGRLTIEQDPLLACRLFTIFALGELYTNKAKESQKVQGAPNVPGLWFFVRAMSLFQEIREEATVSYIEALLLIVSRIETDSDWSPVDALETLGIPSPANIFAQSIYSLALNRANSAYVYAGTALRLSLTLGLHHNVPQNQMFSPIERERRIRVWWTVYIFDRIWSSKLGHPIMIRDDDIDVAMPSMKGLSAAEMAEFSEPEHLIANVHLARITGDIMNHIYNKNCRRQVFVQSVQKILRRLRSWAETLPEVIRLQQDPTRRYTARHVASLHLCFNQCVILTTRPILFYALKSKLHSNFEGLNGEPPPPISTITTALAEACVHAARSSNQILDQLWVDGSLATFGFFDAQYLFSSTLVLLIETLLRPDTSDSEAVSTAIYLLKTISEEGNLPAYRYYGHLMQLQTTITAFQTKSLRQPGEGLDLMQDGLETDVAVESLPTALPAPVGDGLCQDANATSNALITGSALDDPFLQNFLAYSDLQWPATIEGLGAIGGSSISPPQWVFEWDTQNQDLSPSRNVGTVSSNAATRSRLDLATVEMLTVECSGTPYEVGYDHGHAARHAIARSVDFYSGLFVRYSKRQWPQVREVAREFGVEISRRWPQYHEEMREQAELQQTDRHVTKGIASGSQLDLLDVIALNVRTEIAFGLFSDGCTSLYWRTKGNTFLAQNWDWMEDQKQNLIQLSIIQPGQPIIKMITEAGIIGKIGLNSCGVGVCLNAIRASGVSTAGIPIHLGLRIALEQTSARAAVQLLQAHGMASSAHLLIADSEDATGLEVTATTVSGLNTDDRGRILHTNHLLGVHPGVTEPKWLPDSEHRLERIRVLTDELISNLVREASAGADCREPTWREVESIFEDEDNWPAAICRSPNPSQGSHSATLFNIIMDLKARRAVVRVGRPCQEDEKIEMSF</sequence>
<keyword evidence="9" id="KW-1185">Reference proteome</keyword>
<dbReference type="CDD" id="cd00408">
    <property type="entry name" value="DHDPS-like"/>
    <property type="match status" value="1"/>
</dbReference>
<feature type="domain" description="Xylanolytic transcriptional activator regulatory" evidence="7">
    <location>
        <begin position="585"/>
        <end position="659"/>
    </location>
</feature>
<dbReference type="OrthoDB" id="3990906at2759"/>
<reference evidence="8 9" key="1">
    <citation type="submission" date="2016-03" db="EMBL/GenBank/DDBJ databases">
        <title>Draft genome sequence of the Fonsecaea monophora CBS 269.37.</title>
        <authorList>
            <person name="Bombassaro A."/>
            <person name="Vinicius W.A."/>
            <person name="De Hoog S."/>
            <person name="Sun J."/>
            <person name="Souza E.M."/>
            <person name="Raittz R.T."/>
            <person name="Costa F."/>
            <person name="Leao A.C."/>
            <person name="Tadra-Sfeir M.Z."/>
            <person name="Baura V."/>
            <person name="Balsanelli E."/>
            <person name="Pedrosa F.O."/>
            <person name="Moreno L.F."/>
            <person name="Steffens M.B."/>
            <person name="Xi L."/>
            <person name="Bocca A.L."/>
            <person name="Felipe M.S."/>
            <person name="Teixeira M."/>
            <person name="Telles Filho F.Q."/>
            <person name="Azevedo C.M."/>
            <person name="Gomes R."/>
            <person name="Vicente V.A."/>
        </authorList>
    </citation>
    <scope>NUCLEOTIDE SEQUENCE [LARGE SCALE GENOMIC DNA]</scope>
    <source>
        <strain evidence="8 9">CBS 269.37</strain>
    </source>
</reference>
<proteinExistence type="predicted"/>
<dbReference type="Gene3D" id="3.60.60.10">
    <property type="entry name" value="Penicillin V Acylase, Chain A"/>
    <property type="match status" value="1"/>
</dbReference>
<dbReference type="Gene3D" id="3.20.20.70">
    <property type="entry name" value="Aldolase class I"/>
    <property type="match status" value="1"/>
</dbReference>